<name>A0A1R0GX29_9FUNG</name>
<evidence type="ECO:0000256" key="2">
    <source>
        <dbReference type="SAM" id="Phobius"/>
    </source>
</evidence>
<dbReference type="Proteomes" id="UP000187455">
    <property type="component" value="Unassembled WGS sequence"/>
</dbReference>
<keyword evidence="4" id="KW-1185">Reference proteome</keyword>
<dbReference type="OrthoDB" id="5667302at2759"/>
<feature type="region of interest" description="Disordered" evidence="1">
    <location>
        <begin position="483"/>
        <end position="531"/>
    </location>
</feature>
<feature type="transmembrane region" description="Helical" evidence="2">
    <location>
        <begin position="556"/>
        <end position="577"/>
    </location>
</feature>
<comment type="caution">
    <text evidence="3">The sequence shown here is derived from an EMBL/GenBank/DDBJ whole genome shotgun (WGS) entry which is preliminary data.</text>
</comment>
<accession>A0A1R0GX29</accession>
<gene>
    <name evidence="3" type="ORF">AYI68_g4437</name>
</gene>
<evidence type="ECO:0000256" key="1">
    <source>
        <dbReference type="SAM" id="MobiDB-lite"/>
    </source>
</evidence>
<evidence type="ECO:0000313" key="4">
    <source>
        <dbReference type="Proteomes" id="UP000187455"/>
    </source>
</evidence>
<dbReference type="AlphaFoldDB" id="A0A1R0GX29"/>
<keyword evidence="2" id="KW-0812">Transmembrane</keyword>
<feature type="compositionally biased region" description="Low complexity" evidence="1">
    <location>
        <begin position="483"/>
        <end position="500"/>
    </location>
</feature>
<reference evidence="3 4" key="1">
    <citation type="journal article" date="2016" name="Mol. Biol. Evol.">
        <title>Genome-Wide Survey of Gut Fungi (Harpellales) Reveals the First Horizontally Transferred Ubiquitin Gene from a Mosquito Host.</title>
        <authorList>
            <person name="Wang Y."/>
            <person name="White M.M."/>
            <person name="Kvist S."/>
            <person name="Moncalvo J.M."/>
        </authorList>
    </citation>
    <scope>NUCLEOTIDE SEQUENCE [LARGE SCALE GENOMIC DNA]</scope>
    <source>
        <strain evidence="3 4">ALG-7-W6</strain>
    </source>
</reference>
<feature type="compositionally biased region" description="Basic and acidic residues" evidence="1">
    <location>
        <begin position="522"/>
        <end position="531"/>
    </location>
</feature>
<feature type="region of interest" description="Disordered" evidence="1">
    <location>
        <begin position="1"/>
        <end position="30"/>
    </location>
</feature>
<organism evidence="3 4">
    <name type="scientific">Smittium mucronatum</name>
    <dbReference type="NCBI Taxonomy" id="133383"/>
    <lineage>
        <taxon>Eukaryota</taxon>
        <taxon>Fungi</taxon>
        <taxon>Fungi incertae sedis</taxon>
        <taxon>Zoopagomycota</taxon>
        <taxon>Kickxellomycotina</taxon>
        <taxon>Harpellomycetes</taxon>
        <taxon>Harpellales</taxon>
        <taxon>Legeriomycetaceae</taxon>
        <taxon>Smittium</taxon>
    </lineage>
</organism>
<dbReference type="EMBL" id="LSSL01002432">
    <property type="protein sequence ID" value="OLY81456.1"/>
    <property type="molecule type" value="Genomic_DNA"/>
</dbReference>
<sequence>MPEITKKKRPQRRGAPSSAIKTKPEDQETLSSFLEENKQIKKYRHFHFTSNPNDSVNFKTIGLSLSNSEHSPHPLTLSSKIKSFEFDHISNSRISSKYKAPQNLLKKANSDIGHNYKSSKYSPTFNEPIFSPPISNSAVYVSRNQDSKSSASKIDNQIPISLNLIPEFNVSKNSNLNTKKAVSKTQISENPSPKNIITENSNFGDSNLFNSVPENQIIKTLKPETSKFVSGDSLNSFHQDPSLESIQNRSSHNQFNMKTDSSFDQNINSEQLNAEIPVSNLRYISDASTDSLEFESSDDPNAAFMLDEEDEAKLLELDFNEDNDFKSLGKITVNSIKKNRIIQRTPAKPNFNTSFNATDISKDIVLDVPKFNLNSHSISQNDILTSHISNSNLSPKVESNKDISLLESFDPLIRNSIHKKQTKHEVKFEKNFTDRIHDSENVPNLFDKTPDMTNHKFVEDGSLLGWVSSFKDNGSKTQFNLSNKHLNSSNSNSRQDSNVSCTKPSITKNAPGGRDSTSNDNDSSKFQKQDGEKIVEAPKQSIFNSQFFGLYLINGFVKYPIILFSAIFLIFFAEFIYMDGLSLIS</sequence>
<protein>
    <submittedName>
        <fullName evidence="3">Uncharacterized protein</fullName>
    </submittedName>
</protein>
<evidence type="ECO:0000313" key="3">
    <source>
        <dbReference type="EMBL" id="OLY81456.1"/>
    </source>
</evidence>
<keyword evidence="2" id="KW-0472">Membrane</keyword>
<feature type="compositionally biased region" description="Basic residues" evidence="1">
    <location>
        <begin position="1"/>
        <end position="12"/>
    </location>
</feature>
<proteinExistence type="predicted"/>
<keyword evidence="2" id="KW-1133">Transmembrane helix</keyword>